<evidence type="ECO:0000256" key="1">
    <source>
        <dbReference type="SAM" id="Phobius"/>
    </source>
</evidence>
<evidence type="ECO:0008006" key="3">
    <source>
        <dbReference type="Google" id="ProtNLM"/>
    </source>
</evidence>
<proteinExistence type="predicted"/>
<dbReference type="Pfam" id="PF11162">
    <property type="entry name" value="DUF2946"/>
    <property type="match status" value="1"/>
</dbReference>
<dbReference type="KEGG" id="mflg:ABS361_07470"/>
<keyword evidence="1" id="KW-0472">Membrane</keyword>
<dbReference type="EMBL" id="CP158568">
    <property type="protein sequence ID" value="XBY46063.1"/>
    <property type="molecule type" value="Genomic_DNA"/>
</dbReference>
<reference evidence="2" key="1">
    <citation type="submission" date="2024-06" db="EMBL/GenBank/DDBJ databases">
        <title>Methylostella associata gen. nov., sp. nov., a novel Ancalomicrobiaceae-affiliated facultatively methylotrophic bacteria that feed on methanotrophs of the genus Methylococcus.</title>
        <authorList>
            <person name="Saltykova V."/>
            <person name="Danilova O.V."/>
            <person name="Oshkin I.Y."/>
            <person name="Belova S.E."/>
            <person name="Pimenov N.V."/>
            <person name="Dedysh S.N."/>
        </authorList>
    </citation>
    <scope>NUCLEOTIDE SEQUENCE</scope>
    <source>
        <strain evidence="2">S20</strain>
    </source>
</reference>
<name>A0AAU7XE76_9HYPH</name>
<keyword evidence="1" id="KW-0812">Transmembrane</keyword>
<dbReference type="RefSeq" id="WP_407051160.1">
    <property type="nucleotide sequence ID" value="NZ_CP158568.1"/>
</dbReference>
<accession>A0AAU7XE76</accession>
<sequence length="136" mass="14377">MHDARHIVGTQDRTAATTAVRRRCVPAALLPFLLAWLVFLAAPVATTNAFVTRLDPLAAVVICGDHGGPRHLPTIHADCCQFCSIATAAPPPTEPDAAGAPIVETVAVQDWPAHDDEALPRRRCVAARARAPPLPA</sequence>
<dbReference type="InterPro" id="IPR021333">
    <property type="entry name" value="DUF2946"/>
</dbReference>
<protein>
    <recommendedName>
        <fullName evidence="3">DUF2946 domain-containing protein</fullName>
    </recommendedName>
</protein>
<gene>
    <name evidence="2" type="ORF">ABS361_07470</name>
</gene>
<keyword evidence="1" id="KW-1133">Transmembrane helix</keyword>
<evidence type="ECO:0000313" key="2">
    <source>
        <dbReference type="EMBL" id="XBY46063.1"/>
    </source>
</evidence>
<organism evidence="2">
    <name type="scientific">Methyloraptor flagellatus</name>
    <dbReference type="NCBI Taxonomy" id="3162530"/>
    <lineage>
        <taxon>Bacteria</taxon>
        <taxon>Pseudomonadati</taxon>
        <taxon>Pseudomonadota</taxon>
        <taxon>Alphaproteobacteria</taxon>
        <taxon>Hyphomicrobiales</taxon>
        <taxon>Ancalomicrobiaceae</taxon>
        <taxon>Methyloraptor</taxon>
    </lineage>
</organism>
<dbReference type="AlphaFoldDB" id="A0AAU7XE76"/>
<feature type="transmembrane region" description="Helical" evidence="1">
    <location>
        <begin position="27"/>
        <end position="45"/>
    </location>
</feature>